<protein>
    <submittedName>
        <fullName evidence="2">Uncharacterized protein</fullName>
    </submittedName>
</protein>
<name>A0AA87ZV62_FICCA</name>
<feature type="compositionally biased region" description="Pro residues" evidence="1">
    <location>
        <begin position="15"/>
        <end position="26"/>
    </location>
</feature>
<proteinExistence type="predicted"/>
<organism evidence="2 3">
    <name type="scientific">Ficus carica</name>
    <name type="common">Common fig</name>
    <dbReference type="NCBI Taxonomy" id="3494"/>
    <lineage>
        <taxon>Eukaryota</taxon>
        <taxon>Viridiplantae</taxon>
        <taxon>Streptophyta</taxon>
        <taxon>Embryophyta</taxon>
        <taxon>Tracheophyta</taxon>
        <taxon>Spermatophyta</taxon>
        <taxon>Magnoliopsida</taxon>
        <taxon>eudicotyledons</taxon>
        <taxon>Gunneridae</taxon>
        <taxon>Pentapetalae</taxon>
        <taxon>rosids</taxon>
        <taxon>fabids</taxon>
        <taxon>Rosales</taxon>
        <taxon>Moraceae</taxon>
        <taxon>Ficeae</taxon>
        <taxon>Ficus</taxon>
    </lineage>
</organism>
<feature type="compositionally biased region" description="Basic and acidic residues" evidence="1">
    <location>
        <begin position="57"/>
        <end position="73"/>
    </location>
</feature>
<dbReference type="Proteomes" id="UP001187192">
    <property type="component" value="Unassembled WGS sequence"/>
</dbReference>
<evidence type="ECO:0000313" key="2">
    <source>
        <dbReference type="EMBL" id="GMN40145.1"/>
    </source>
</evidence>
<reference evidence="2" key="1">
    <citation type="submission" date="2023-07" db="EMBL/GenBank/DDBJ databases">
        <title>draft genome sequence of fig (Ficus carica).</title>
        <authorList>
            <person name="Takahashi T."/>
            <person name="Nishimura K."/>
        </authorList>
    </citation>
    <scope>NUCLEOTIDE SEQUENCE</scope>
</reference>
<dbReference type="EMBL" id="BTGU01000010">
    <property type="protein sequence ID" value="GMN40145.1"/>
    <property type="molecule type" value="Genomic_DNA"/>
</dbReference>
<evidence type="ECO:0000313" key="3">
    <source>
        <dbReference type="Proteomes" id="UP001187192"/>
    </source>
</evidence>
<keyword evidence="3" id="KW-1185">Reference proteome</keyword>
<evidence type="ECO:0000256" key="1">
    <source>
        <dbReference type="SAM" id="MobiDB-lite"/>
    </source>
</evidence>
<dbReference type="AlphaFoldDB" id="A0AA87ZV62"/>
<sequence length="98" mass="10738">MDASKHTQPAHQPTPASPPHPPPPPQHGGHRAVTGQHDQPPLHPPQHAGHRAPTRAGGEEERKITLRTSDHKAGRSVGHRLVHLEKPPWLQDLRALIC</sequence>
<feature type="region of interest" description="Disordered" evidence="1">
    <location>
        <begin position="1"/>
        <end position="74"/>
    </location>
</feature>
<comment type="caution">
    <text evidence="2">The sequence shown here is derived from an EMBL/GenBank/DDBJ whole genome shotgun (WGS) entry which is preliminary data.</text>
</comment>
<accession>A0AA87ZV62</accession>
<gene>
    <name evidence="2" type="ORF">TIFTF001_009370</name>
</gene>